<comment type="caution">
    <text evidence="2">The sequence shown here is derived from an EMBL/GenBank/DDBJ whole genome shotgun (WGS) entry which is preliminary data.</text>
</comment>
<organism evidence="2 3">
    <name type="scientific">Bionectria ochroleuca</name>
    <name type="common">Gliocladium roseum</name>
    <dbReference type="NCBI Taxonomy" id="29856"/>
    <lineage>
        <taxon>Eukaryota</taxon>
        <taxon>Fungi</taxon>
        <taxon>Dikarya</taxon>
        <taxon>Ascomycota</taxon>
        <taxon>Pezizomycotina</taxon>
        <taxon>Sordariomycetes</taxon>
        <taxon>Hypocreomycetidae</taxon>
        <taxon>Hypocreales</taxon>
        <taxon>Bionectriaceae</taxon>
        <taxon>Clonostachys</taxon>
    </lineage>
</organism>
<feature type="signal peptide" evidence="1">
    <location>
        <begin position="1"/>
        <end position="18"/>
    </location>
</feature>
<dbReference type="Proteomes" id="UP000616885">
    <property type="component" value="Unassembled WGS sequence"/>
</dbReference>
<evidence type="ECO:0000256" key="1">
    <source>
        <dbReference type="SAM" id="SignalP"/>
    </source>
</evidence>
<reference evidence="2" key="1">
    <citation type="submission" date="2020-10" db="EMBL/GenBank/DDBJ databases">
        <title>High-Quality Genome Resource of Clonostachys rosea strain S41 by Oxford Nanopore Long-Read Sequencing.</title>
        <authorList>
            <person name="Wang H."/>
        </authorList>
    </citation>
    <scope>NUCLEOTIDE SEQUENCE</scope>
    <source>
        <strain evidence="2">S41</strain>
    </source>
</reference>
<feature type="chain" id="PRO_5034112530" description="Ecp2 effector protein domain-containing protein" evidence="1">
    <location>
        <begin position="19"/>
        <end position="101"/>
    </location>
</feature>
<keyword evidence="1" id="KW-0732">Signal</keyword>
<sequence>MRFSLPVLALTAAASVSAADFYAAYFPTSDCSGDNNGANIYHDGTCVNKAVAGSGSIQLFGDSSSIAGWTGADCTGDIVIRASGWTCAALTGTAVASWSTV</sequence>
<proteinExistence type="predicted"/>
<evidence type="ECO:0000313" key="3">
    <source>
        <dbReference type="Proteomes" id="UP000616885"/>
    </source>
</evidence>
<dbReference type="AlphaFoldDB" id="A0A8H7K4N2"/>
<protein>
    <recommendedName>
        <fullName evidence="4">Ecp2 effector protein domain-containing protein</fullName>
    </recommendedName>
</protein>
<dbReference type="EMBL" id="JADCTT010000011">
    <property type="protein sequence ID" value="KAF9746656.1"/>
    <property type="molecule type" value="Genomic_DNA"/>
</dbReference>
<evidence type="ECO:0008006" key="4">
    <source>
        <dbReference type="Google" id="ProtNLM"/>
    </source>
</evidence>
<evidence type="ECO:0000313" key="2">
    <source>
        <dbReference type="EMBL" id="KAF9746656.1"/>
    </source>
</evidence>
<gene>
    <name evidence="2" type="ORF">IM811_003561</name>
</gene>
<name>A0A8H7K4N2_BIOOC</name>
<accession>A0A8H7K4N2</accession>